<evidence type="ECO:0000313" key="2">
    <source>
        <dbReference type="EMBL" id="TRL42490.1"/>
    </source>
</evidence>
<evidence type="ECO:0000256" key="1">
    <source>
        <dbReference type="SAM" id="MobiDB-lite"/>
    </source>
</evidence>
<dbReference type="Pfam" id="PF20388">
    <property type="entry name" value="DUF6683"/>
    <property type="match status" value="1"/>
</dbReference>
<keyword evidence="3" id="KW-1185">Reference proteome</keyword>
<gene>
    <name evidence="2" type="ORF">FNA46_01920</name>
</gene>
<dbReference type="InterPro" id="IPR046505">
    <property type="entry name" value="DUF6683"/>
</dbReference>
<name>A0A549THK2_9HYPH</name>
<evidence type="ECO:0000313" key="3">
    <source>
        <dbReference type="Proteomes" id="UP000316801"/>
    </source>
</evidence>
<protein>
    <submittedName>
        <fullName evidence="2">Uncharacterized protein</fullName>
    </submittedName>
</protein>
<accession>A0A549THK2</accession>
<dbReference type="AlphaFoldDB" id="A0A549THK2"/>
<feature type="region of interest" description="Disordered" evidence="1">
    <location>
        <begin position="45"/>
        <end position="71"/>
    </location>
</feature>
<proteinExistence type="predicted"/>
<organism evidence="2 3">
    <name type="scientific">Rhizobium straminoryzae</name>
    <dbReference type="NCBI Taxonomy" id="1387186"/>
    <lineage>
        <taxon>Bacteria</taxon>
        <taxon>Pseudomonadati</taxon>
        <taxon>Pseudomonadota</taxon>
        <taxon>Alphaproteobacteria</taxon>
        <taxon>Hyphomicrobiales</taxon>
        <taxon>Rhizobiaceae</taxon>
        <taxon>Rhizobium/Agrobacterium group</taxon>
        <taxon>Rhizobium</taxon>
    </lineage>
</organism>
<dbReference type="Proteomes" id="UP000316801">
    <property type="component" value="Unassembled WGS sequence"/>
</dbReference>
<comment type="caution">
    <text evidence="2">The sequence shown here is derived from an EMBL/GenBank/DDBJ whole genome shotgun (WGS) entry which is preliminary data.</text>
</comment>
<sequence>MLLGGSVGARAEVGDIWVWSTLVPSIARTDTLGLLLQDRLNQEAEARNRAGGSQPGAGTPNADDGDLPPVREVTPADLAALRYTPSPARRSANLARFIERTRAADPAGAADLQRLFADGDIISRIDALIRPQGLRIDNLADAYTLWLLTVWQAAHGRNDTPESATLLAVRAQMVLALRNAGGMTRASSADKQELAEALLVQAMLIDGAVEQAKGTPARLEQVRAAARKNAGSLGIDVDRFDLTPQGFAAADQARR</sequence>
<dbReference type="EMBL" id="VJMG01000005">
    <property type="protein sequence ID" value="TRL42490.1"/>
    <property type="molecule type" value="Genomic_DNA"/>
</dbReference>
<reference evidence="2 3" key="1">
    <citation type="submission" date="2019-07" db="EMBL/GenBank/DDBJ databases">
        <title>Ln-dependent methylotrophs.</title>
        <authorList>
            <person name="Tani A."/>
        </authorList>
    </citation>
    <scope>NUCLEOTIDE SEQUENCE [LARGE SCALE GENOMIC DNA]</scope>
    <source>
        <strain evidence="2 3">SM12</strain>
    </source>
</reference>